<dbReference type="InterPro" id="IPR036249">
    <property type="entry name" value="Thioredoxin-like_sf"/>
</dbReference>
<reference evidence="4 5" key="1">
    <citation type="submission" date="2019-10" db="EMBL/GenBank/DDBJ databases">
        <title>Prolixibacter strains distinguished by the presence of nitrate reductase genes were adept at nitrate-dependent anaerobic corrosion of metallic iron and carbon steel.</title>
        <authorList>
            <person name="Iino T."/>
            <person name="Shono N."/>
            <person name="Ito K."/>
            <person name="Nakamura R."/>
            <person name="Sueoka K."/>
            <person name="Harayama S."/>
            <person name="Ohkuma M."/>
        </authorList>
    </citation>
    <scope>NUCLEOTIDE SEQUENCE [LARGE SCALE GENOMIC DNA]</scope>
    <source>
        <strain evidence="4 5">JCM 13498</strain>
    </source>
</reference>
<dbReference type="CDD" id="cd03034">
    <property type="entry name" value="ArsC_ArsC"/>
    <property type="match status" value="1"/>
</dbReference>
<dbReference type="EMBL" id="BLAX01000001">
    <property type="protein sequence ID" value="GET32463.1"/>
    <property type="molecule type" value="Genomic_DNA"/>
</dbReference>
<gene>
    <name evidence="4" type="primary">arsC2</name>
    <name evidence="4" type="ORF">PbJCM13498_13260</name>
</gene>
<comment type="similarity">
    <text evidence="1 3">Belongs to the ArsC family.</text>
</comment>
<dbReference type="GO" id="GO:0008794">
    <property type="term" value="F:arsenate reductase (glutaredoxin) activity"/>
    <property type="evidence" value="ECO:0007669"/>
    <property type="project" value="InterPro"/>
</dbReference>
<dbReference type="PANTHER" id="PTHR30041">
    <property type="entry name" value="ARSENATE REDUCTASE"/>
    <property type="match status" value="1"/>
</dbReference>
<dbReference type="OrthoDB" id="9808142at2"/>
<dbReference type="Gene3D" id="3.40.30.10">
    <property type="entry name" value="Glutaredoxin"/>
    <property type="match status" value="1"/>
</dbReference>
<sequence length="113" mass="13332">MMTIYHNPRCAKSRAGLKYLEENNIEHKVRLYLQEHLSVEELSTLLKLTGLDVVDLVRKQEDYYKKELKGKEFTTEEWLQILADNPKLLQRPIVQEEKKAVLAQPPEKIDELK</sequence>
<organism evidence="4 5">
    <name type="scientific">Prolixibacter bellariivorans</name>
    <dbReference type="NCBI Taxonomy" id="314319"/>
    <lineage>
        <taxon>Bacteria</taxon>
        <taxon>Pseudomonadati</taxon>
        <taxon>Bacteroidota</taxon>
        <taxon>Bacteroidia</taxon>
        <taxon>Marinilabiliales</taxon>
        <taxon>Prolixibacteraceae</taxon>
        <taxon>Prolixibacter</taxon>
    </lineage>
</organism>
<dbReference type="PANTHER" id="PTHR30041:SF4">
    <property type="entry name" value="ARSENATE REDUCTASE"/>
    <property type="match status" value="1"/>
</dbReference>
<proteinExistence type="inferred from homology"/>
<name>A0A5M4AXV4_9BACT</name>
<protein>
    <submittedName>
        <fullName evidence="4">Arsenate reductase</fullName>
    </submittedName>
</protein>
<evidence type="ECO:0000313" key="4">
    <source>
        <dbReference type="EMBL" id="GET32463.1"/>
    </source>
</evidence>
<keyword evidence="2" id="KW-0560">Oxidoreductase</keyword>
<dbReference type="InterPro" id="IPR006659">
    <property type="entry name" value="Arsenate_reductase"/>
</dbReference>
<dbReference type="Pfam" id="PF03960">
    <property type="entry name" value="ArsC"/>
    <property type="match status" value="1"/>
</dbReference>
<evidence type="ECO:0000256" key="2">
    <source>
        <dbReference type="ARBA" id="ARBA00023002"/>
    </source>
</evidence>
<dbReference type="Proteomes" id="UP000391834">
    <property type="component" value="Unassembled WGS sequence"/>
</dbReference>
<accession>A0A5M4AXV4</accession>
<dbReference type="RefSeq" id="WP_025863069.1">
    <property type="nucleotide sequence ID" value="NZ_BLAX01000001.1"/>
</dbReference>
<evidence type="ECO:0000313" key="5">
    <source>
        <dbReference type="Proteomes" id="UP000391834"/>
    </source>
</evidence>
<evidence type="ECO:0000256" key="1">
    <source>
        <dbReference type="ARBA" id="ARBA00007198"/>
    </source>
</evidence>
<dbReference type="AlphaFoldDB" id="A0A5M4AXV4"/>
<dbReference type="PROSITE" id="PS51353">
    <property type="entry name" value="ARSC"/>
    <property type="match status" value="1"/>
</dbReference>
<dbReference type="InterPro" id="IPR006660">
    <property type="entry name" value="Arsenate_reductase-like"/>
</dbReference>
<keyword evidence="5" id="KW-1185">Reference proteome</keyword>
<comment type="caution">
    <text evidence="4">The sequence shown here is derived from an EMBL/GenBank/DDBJ whole genome shotgun (WGS) entry which is preliminary data.</text>
</comment>
<evidence type="ECO:0000256" key="3">
    <source>
        <dbReference type="PROSITE-ProRule" id="PRU01282"/>
    </source>
</evidence>
<dbReference type="SUPFAM" id="SSF52833">
    <property type="entry name" value="Thioredoxin-like"/>
    <property type="match status" value="1"/>
</dbReference>